<dbReference type="InterPro" id="IPR037138">
    <property type="entry name" value="His_deacetylse_dom_sf"/>
</dbReference>
<dbReference type="InterPro" id="IPR023696">
    <property type="entry name" value="Ureohydrolase_dom_sf"/>
</dbReference>
<dbReference type="PANTHER" id="PTHR10625">
    <property type="entry name" value="HISTONE DEACETYLASE HDAC1-RELATED"/>
    <property type="match status" value="1"/>
</dbReference>
<organism evidence="3 4">
    <name type="scientific">Maritalea myrionectae</name>
    <dbReference type="NCBI Taxonomy" id="454601"/>
    <lineage>
        <taxon>Bacteria</taxon>
        <taxon>Pseudomonadati</taxon>
        <taxon>Pseudomonadota</taxon>
        <taxon>Alphaproteobacteria</taxon>
        <taxon>Hyphomicrobiales</taxon>
        <taxon>Devosiaceae</taxon>
        <taxon>Maritalea</taxon>
    </lineage>
</organism>
<reference evidence="3 4" key="1">
    <citation type="submission" date="2017-05" db="EMBL/GenBank/DDBJ databases">
        <title>Genome Analysis of Maritalea myrionectae HL2708#5.</title>
        <authorList>
            <consortium name="Cotde Inc.-PKNU"/>
            <person name="Jang D."/>
            <person name="Oh H.-M."/>
        </authorList>
    </citation>
    <scope>NUCLEOTIDE SEQUENCE [LARGE SCALE GENOMIC DNA]</scope>
    <source>
        <strain evidence="3 4">HL2708#5</strain>
    </source>
</reference>
<accession>A0A2R4MGM5</accession>
<evidence type="ECO:0000313" key="3">
    <source>
        <dbReference type="EMBL" id="AVX05188.1"/>
    </source>
</evidence>
<comment type="similarity">
    <text evidence="1">Belongs to the histone deacetylase family.</text>
</comment>
<gene>
    <name evidence="3" type="ORF">MXMO3_02677</name>
</gene>
<evidence type="ECO:0000259" key="2">
    <source>
        <dbReference type="Pfam" id="PF00850"/>
    </source>
</evidence>
<dbReference type="KEGG" id="mmyr:MXMO3_02677"/>
<feature type="domain" description="Histone deacetylase" evidence="2">
    <location>
        <begin position="5"/>
        <end position="289"/>
    </location>
</feature>
<dbReference type="Gene3D" id="3.40.800.20">
    <property type="entry name" value="Histone deacetylase domain"/>
    <property type="match status" value="1"/>
</dbReference>
<name>A0A2R4MGM5_9HYPH</name>
<keyword evidence="4" id="KW-1185">Reference proteome</keyword>
<evidence type="ECO:0000256" key="1">
    <source>
        <dbReference type="ARBA" id="ARBA00005947"/>
    </source>
</evidence>
<dbReference type="Pfam" id="PF00850">
    <property type="entry name" value="Hist_deacetyl"/>
    <property type="match status" value="1"/>
</dbReference>
<dbReference type="InterPro" id="IPR023801">
    <property type="entry name" value="His_deacetylse_dom"/>
</dbReference>
<evidence type="ECO:0000313" key="4">
    <source>
        <dbReference type="Proteomes" id="UP000258927"/>
    </source>
</evidence>
<dbReference type="InterPro" id="IPR000286">
    <property type="entry name" value="HDACs"/>
</dbReference>
<dbReference type="GO" id="GO:0004407">
    <property type="term" value="F:histone deacetylase activity"/>
    <property type="evidence" value="ECO:0007669"/>
    <property type="project" value="TreeGrafter"/>
</dbReference>
<dbReference type="CDD" id="cd11599">
    <property type="entry name" value="HDAC_classII_2"/>
    <property type="match status" value="1"/>
</dbReference>
<dbReference type="AlphaFoldDB" id="A0A2R4MGM5"/>
<dbReference type="STRING" id="1122213.GCA_000423365_00313"/>
<protein>
    <submittedName>
        <fullName evidence="3">Histone deacetylase</fullName>
    </submittedName>
</protein>
<dbReference type="PANTHER" id="PTHR10625:SF10">
    <property type="entry name" value="HISTONE DEACETYLASE HDAC1"/>
    <property type="match status" value="1"/>
</dbReference>
<dbReference type="GO" id="GO:0040029">
    <property type="term" value="P:epigenetic regulation of gene expression"/>
    <property type="evidence" value="ECO:0007669"/>
    <property type="project" value="TreeGrafter"/>
</dbReference>
<proteinExistence type="inferred from homology"/>
<dbReference type="SUPFAM" id="SSF52768">
    <property type="entry name" value="Arginase/deacetylase"/>
    <property type="match status" value="1"/>
</dbReference>
<dbReference type="EMBL" id="CP021330">
    <property type="protein sequence ID" value="AVX05188.1"/>
    <property type="molecule type" value="Genomic_DNA"/>
</dbReference>
<dbReference type="Proteomes" id="UP000258927">
    <property type="component" value="Chromosome"/>
</dbReference>
<dbReference type="PRINTS" id="PR01270">
    <property type="entry name" value="HDASUPER"/>
</dbReference>
<sequence>MPKGHPESPDRLHYLDLLFNHAQFAGFDKSEAKYADLGLVELAHSQQHIQLVKSRRPVESIAEIDGDTFIAANSFEAVMSGMGGAMDAVESVMLGHHQNGFCAIRPPGHHAEHDRPMGFCLFNTIAITALWAREKYGLERVAIVDFDVHHGNGTQDIFYNDRNMFYGSTHEMPLFPGTGQKRETGAGNIYNAPLSQGTNGATMREAYNDRILPALDRFNPDLILLSAGFDADQRDPLASLNWEPRDFAWVTGKIMDIADKRCDNRIVSLLEGGYHLNALAEGVAAHINMLEHGEMGAPFDAAKELEGIWRERENA</sequence>